<accession>A0AAV3Q1M4</accession>
<proteinExistence type="predicted"/>
<gene>
    <name evidence="2" type="ORF">LIER_14683</name>
</gene>
<evidence type="ECO:0000313" key="3">
    <source>
        <dbReference type="Proteomes" id="UP001454036"/>
    </source>
</evidence>
<dbReference type="EMBL" id="BAABME010003099">
    <property type="protein sequence ID" value="GAA0157410.1"/>
    <property type="molecule type" value="Genomic_DNA"/>
</dbReference>
<organism evidence="2 3">
    <name type="scientific">Lithospermum erythrorhizon</name>
    <name type="common">Purple gromwell</name>
    <name type="synonym">Lithospermum officinale var. erythrorhizon</name>
    <dbReference type="NCBI Taxonomy" id="34254"/>
    <lineage>
        <taxon>Eukaryota</taxon>
        <taxon>Viridiplantae</taxon>
        <taxon>Streptophyta</taxon>
        <taxon>Embryophyta</taxon>
        <taxon>Tracheophyta</taxon>
        <taxon>Spermatophyta</taxon>
        <taxon>Magnoliopsida</taxon>
        <taxon>eudicotyledons</taxon>
        <taxon>Gunneridae</taxon>
        <taxon>Pentapetalae</taxon>
        <taxon>asterids</taxon>
        <taxon>lamiids</taxon>
        <taxon>Boraginales</taxon>
        <taxon>Boraginaceae</taxon>
        <taxon>Boraginoideae</taxon>
        <taxon>Lithospermeae</taxon>
        <taxon>Lithospermum</taxon>
    </lineage>
</organism>
<feature type="compositionally biased region" description="Basic and acidic residues" evidence="1">
    <location>
        <begin position="15"/>
        <end position="27"/>
    </location>
</feature>
<protein>
    <submittedName>
        <fullName evidence="2">Uncharacterized protein</fullName>
    </submittedName>
</protein>
<evidence type="ECO:0000313" key="2">
    <source>
        <dbReference type="EMBL" id="GAA0157410.1"/>
    </source>
</evidence>
<keyword evidence="3" id="KW-1185">Reference proteome</keyword>
<comment type="caution">
    <text evidence="2">The sequence shown here is derived from an EMBL/GenBank/DDBJ whole genome shotgun (WGS) entry which is preliminary data.</text>
</comment>
<dbReference type="Proteomes" id="UP001454036">
    <property type="component" value="Unassembled WGS sequence"/>
</dbReference>
<name>A0AAV3Q1M4_LITER</name>
<evidence type="ECO:0000256" key="1">
    <source>
        <dbReference type="SAM" id="MobiDB-lite"/>
    </source>
</evidence>
<feature type="region of interest" description="Disordered" evidence="1">
    <location>
        <begin position="10"/>
        <end position="32"/>
    </location>
</feature>
<sequence length="87" mass="9916">MRVLSCRHKRCRNKNAAERTEEVEKQTSLKAKKKQDDGFFKASRKRAVIHCKICGGVGHNARTYPRKPAPSDGGSDSHPHHLLRLRK</sequence>
<feature type="region of interest" description="Disordered" evidence="1">
    <location>
        <begin position="58"/>
        <end position="87"/>
    </location>
</feature>
<dbReference type="AlphaFoldDB" id="A0AAV3Q1M4"/>
<reference evidence="2 3" key="1">
    <citation type="submission" date="2024-01" db="EMBL/GenBank/DDBJ databases">
        <title>The complete chloroplast genome sequence of Lithospermum erythrorhizon: insights into the phylogenetic relationship among Boraginaceae species and the maternal lineages of purple gromwells.</title>
        <authorList>
            <person name="Okada T."/>
            <person name="Watanabe K."/>
        </authorList>
    </citation>
    <scope>NUCLEOTIDE SEQUENCE [LARGE SCALE GENOMIC DNA]</scope>
</reference>